<dbReference type="AlphaFoldDB" id="A0A2S4M3T9"/>
<keyword evidence="5" id="KW-0436">Ligase</keyword>
<sequence length="598" mass="65573">MSESPQTHRPDLRPAADTAATAAPNTDGVWYASYPDGVPHEVDVTQYASLVQFFDDSTARFRERVAYVSAGSPMTYGALARKATAFSSWLQGAGVQPGERVAIMLPNTLQYPVALFGALKAGAIVVNVNPLYTVRELAHQLKDSGAQTIVVFESFAKTLEDALPGTAIERIVITQLGDLLGDGLNLKGRFINFMLRHVKKMVPPYRLPQAQRLLDVLQQGARAPRAPATARLDDLAFLQYTGGTTGVAKGAMLTHGSILANVLQAKAWLAGQLDSDGGETVLTPLPLYHIYSLTINALIFMALGGRNILIANPRDTKRVMKILRHETFTCISAVNTLYNAFLDNEEFRQRDFSGLKLAMAGGMATHKAIAERFKAVTGKPIVEGYGLTECSPIVTLNPVDIGHLADFEGSIGLPAPSTQVRLRRDDGTWANLGEPGELCVKGPQVMRGYWNRPDETARVFVNDGWLATGDIGVMDARGYIRLIDRKKDMILVSGFNVYPNEIEDVISQHPGVREVAAIGVPDAVQGERVKVFVVRRDPALGEDALIQFCRQQLTGYKVPRLVEFRDALPQSNIGKILRRELRDEEIRKMEKASTDQDH</sequence>
<comment type="caution">
    <text evidence="17">The sequence shown here is derived from an EMBL/GenBank/DDBJ whole genome shotgun (WGS) entry which is preliminary data.</text>
</comment>
<dbReference type="Pfam" id="PF00501">
    <property type="entry name" value="AMP-binding"/>
    <property type="match status" value="1"/>
</dbReference>
<evidence type="ECO:0000256" key="7">
    <source>
        <dbReference type="ARBA" id="ARBA00022832"/>
    </source>
</evidence>
<protein>
    <recommendedName>
        <fullName evidence="13">Long-chain-fatty-acid--CoA ligase</fullName>
        <ecNumber evidence="12">6.2.1.3</ecNumber>
    </recommendedName>
    <alternativeName>
        <fullName evidence="14">Long-chain acyl-CoA synthetase</fullName>
    </alternativeName>
</protein>
<keyword evidence="9" id="KW-0460">Magnesium</keyword>
<evidence type="ECO:0000256" key="3">
    <source>
        <dbReference type="ARBA" id="ARBA00005005"/>
    </source>
</evidence>
<dbReference type="InterPro" id="IPR042099">
    <property type="entry name" value="ANL_N_sf"/>
</dbReference>
<dbReference type="EC" id="6.2.1.3" evidence="12"/>
<keyword evidence="8" id="KW-0067">ATP-binding</keyword>
<dbReference type="FunFam" id="3.30.300.30:FF:000006">
    <property type="entry name" value="Long-chain-fatty-acid--CoA ligase FadD"/>
    <property type="match status" value="1"/>
</dbReference>
<evidence type="ECO:0000256" key="11">
    <source>
        <dbReference type="ARBA" id="ARBA00023136"/>
    </source>
</evidence>
<evidence type="ECO:0000256" key="6">
    <source>
        <dbReference type="ARBA" id="ARBA00022741"/>
    </source>
</evidence>
<comment type="pathway">
    <text evidence="3">Lipid metabolism; fatty acid beta-oxidation.</text>
</comment>
<dbReference type="InterPro" id="IPR000873">
    <property type="entry name" value="AMP-dep_synth/lig_dom"/>
</dbReference>
<dbReference type="PROSITE" id="PS00455">
    <property type="entry name" value="AMP_BINDING"/>
    <property type="match status" value="1"/>
</dbReference>
<dbReference type="SUPFAM" id="SSF56801">
    <property type="entry name" value="Acetyl-CoA synthetase-like"/>
    <property type="match status" value="1"/>
</dbReference>
<gene>
    <name evidence="17" type="ORF">B0G62_11135</name>
</gene>
<evidence type="ECO:0000256" key="5">
    <source>
        <dbReference type="ARBA" id="ARBA00022598"/>
    </source>
</evidence>
<comment type="cofactor">
    <cofactor evidence="1">
        <name>Mg(2+)</name>
        <dbReference type="ChEBI" id="CHEBI:18420"/>
    </cofactor>
</comment>
<evidence type="ECO:0000256" key="1">
    <source>
        <dbReference type="ARBA" id="ARBA00001946"/>
    </source>
</evidence>
<dbReference type="EMBL" id="PQGA01000011">
    <property type="protein sequence ID" value="POR49371.1"/>
    <property type="molecule type" value="Genomic_DNA"/>
</dbReference>
<keyword evidence="11" id="KW-0472">Membrane</keyword>
<name>A0A2S4M3T9_9BURK</name>
<evidence type="ECO:0000259" key="16">
    <source>
        <dbReference type="Pfam" id="PF13193"/>
    </source>
</evidence>
<evidence type="ECO:0000313" key="17">
    <source>
        <dbReference type="EMBL" id="POR49371.1"/>
    </source>
</evidence>
<proteinExistence type="inferred from homology"/>
<evidence type="ECO:0000256" key="13">
    <source>
        <dbReference type="ARBA" id="ARBA00039545"/>
    </source>
</evidence>
<comment type="similarity">
    <text evidence="4">Belongs to the ATP-dependent AMP-binding enzyme family.</text>
</comment>
<evidence type="ECO:0000256" key="2">
    <source>
        <dbReference type="ARBA" id="ARBA00004170"/>
    </source>
</evidence>
<feature type="domain" description="AMP-binding enzyme C-terminal" evidence="16">
    <location>
        <begin position="501"/>
        <end position="575"/>
    </location>
</feature>
<dbReference type="CDD" id="cd05936">
    <property type="entry name" value="FC-FACS_FadD_like"/>
    <property type="match status" value="1"/>
</dbReference>
<dbReference type="InterPro" id="IPR045851">
    <property type="entry name" value="AMP-bd_C_sf"/>
</dbReference>
<keyword evidence="18" id="KW-1185">Reference proteome</keyword>
<organism evidence="17 18">
    <name type="scientific">Paraburkholderia eburnea</name>
    <dbReference type="NCBI Taxonomy" id="1189126"/>
    <lineage>
        <taxon>Bacteria</taxon>
        <taxon>Pseudomonadati</taxon>
        <taxon>Pseudomonadota</taxon>
        <taxon>Betaproteobacteria</taxon>
        <taxon>Burkholderiales</taxon>
        <taxon>Burkholderiaceae</taxon>
        <taxon>Paraburkholderia</taxon>
    </lineage>
</organism>
<dbReference type="InterPro" id="IPR025110">
    <property type="entry name" value="AMP-bd_C"/>
</dbReference>
<evidence type="ECO:0000256" key="12">
    <source>
        <dbReference type="ARBA" id="ARBA00026121"/>
    </source>
</evidence>
<comment type="subcellular location">
    <subcellularLocation>
        <location evidence="2">Membrane</location>
        <topology evidence="2">Peripheral membrane protein</topology>
    </subcellularLocation>
</comment>
<evidence type="ECO:0000256" key="10">
    <source>
        <dbReference type="ARBA" id="ARBA00023098"/>
    </source>
</evidence>
<dbReference type="OrthoDB" id="9766486at2"/>
<dbReference type="RefSeq" id="WP_103705848.1">
    <property type="nucleotide sequence ID" value="NZ_PQGA01000011.1"/>
</dbReference>
<evidence type="ECO:0000256" key="8">
    <source>
        <dbReference type="ARBA" id="ARBA00022840"/>
    </source>
</evidence>
<evidence type="ECO:0000256" key="4">
    <source>
        <dbReference type="ARBA" id="ARBA00006432"/>
    </source>
</evidence>
<keyword evidence="10" id="KW-0443">Lipid metabolism</keyword>
<dbReference type="Gene3D" id="3.30.300.30">
    <property type="match status" value="1"/>
</dbReference>
<dbReference type="FunFam" id="3.40.50.12780:FF:000003">
    <property type="entry name" value="Long-chain-fatty-acid--CoA ligase FadD"/>
    <property type="match status" value="1"/>
</dbReference>
<dbReference type="PANTHER" id="PTHR43767">
    <property type="entry name" value="LONG-CHAIN-FATTY-ACID--COA LIGASE"/>
    <property type="match status" value="1"/>
</dbReference>
<dbReference type="InterPro" id="IPR020845">
    <property type="entry name" value="AMP-binding_CS"/>
</dbReference>
<reference evidence="17 18" key="1">
    <citation type="submission" date="2018-01" db="EMBL/GenBank/DDBJ databases">
        <title>Genomic Encyclopedia of Type Strains, Phase III (KMG-III): the genomes of soil and plant-associated and newly described type strains.</title>
        <authorList>
            <person name="Whitman W."/>
        </authorList>
    </citation>
    <scope>NUCLEOTIDE SEQUENCE [LARGE SCALE GENOMIC DNA]</scope>
    <source>
        <strain evidence="17 18">JCM 18070</strain>
    </source>
</reference>
<keyword evidence="7" id="KW-0276">Fatty acid metabolism</keyword>
<evidence type="ECO:0000313" key="18">
    <source>
        <dbReference type="Proteomes" id="UP000237381"/>
    </source>
</evidence>
<evidence type="ECO:0000259" key="15">
    <source>
        <dbReference type="Pfam" id="PF00501"/>
    </source>
</evidence>
<accession>A0A2S4M3T9</accession>
<dbReference type="GO" id="GO:0005524">
    <property type="term" value="F:ATP binding"/>
    <property type="evidence" value="ECO:0007669"/>
    <property type="project" value="UniProtKB-KW"/>
</dbReference>
<dbReference type="InterPro" id="IPR050237">
    <property type="entry name" value="ATP-dep_AMP-bd_enzyme"/>
</dbReference>
<dbReference type="PANTHER" id="PTHR43767:SF8">
    <property type="entry name" value="LONG-CHAIN-FATTY-ACID--COA LIGASE"/>
    <property type="match status" value="1"/>
</dbReference>
<dbReference type="Pfam" id="PF13193">
    <property type="entry name" value="AMP-binding_C"/>
    <property type="match status" value="1"/>
</dbReference>
<feature type="domain" description="AMP-dependent synthetase/ligase" evidence="15">
    <location>
        <begin position="54"/>
        <end position="450"/>
    </location>
</feature>
<dbReference type="Gene3D" id="3.40.50.12780">
    <property type="entry name" value="N-terminal domain of ligase-like"/>
    <property type="match status" value="1"/>
</dbReference>
<dbReference type="GO" id="GO:0016020">
    <property type="term" value="C:membrane"/>
    <property type="evidence" value="ECO:0007669"/>
    <property type="project" value="UniProtKB-SubCell"/>
</dbReference>
<evidence type="ECO:0000256" key="14">
    <source>
        <dbReference type="ARBA" id="ARBA00042773"/>
    </source>
</evidence>
<dbReference type="Proteomes" id="UP000237381">
    <property type="component" value="Unassembled WGS sequence"/>
</dbReference>
<evidence type="ECO:0000256" key="9">
    <source>
        <dbReference type="ARBA" id="ARBA00022842"/>
    </source>
</evidence>
<dbReference type="GO" id="GO:0004467">
    <property type="term" value="F:long-chain fatty acid-CoA ligase activity"/>
    <property type="evidence" value="ECO:0007669"/>
    <property type="project" value="UniProtKB-EC"/>
</dbReference>
<keyword evidence="6" id="KW-0547">Nucleotide-binding</keyword>